<organism evidence="1 2">
    <name type="scientific">Dipteronia dyeriana</name>
    <dbReference type="NCBI Taxonomy" id="168575"/>
    <lineage>
        <taxon>Eukaryota</taxon>
        <taxon>Viridiplantae</taxon>
        <taxon>Streptophyta</taxon>
        <taxon>Embryophyta</taxon>
        <taxon>Tracheophyta</taxon>
        <taxon>Spermatophyta</taxon>
        <taxon>Magnoliopsida</taxon>
        <taxon>eudicotyledons</taxon>
        <taxon>Gunneridae</taxon>
        <taxon>Pentapetalae</taxon>
        <taxon>rosids</taxon>
        <taxon>malvids</taxon>
        <taxon>Sapindales</taxon>
        <taxon>Sapindaceae</taxon>
        <taxon>Hippocastanoideae</taxon>
        <taxon>Acereae</taxon>
        <taxon>Dipteronia</taxon>
    </lineage>
</organism>
<reference evidence="1" key="1">
    <citation type="journal article" date="2023" name="Plant J.">
        <title>Genome sequences and population genomics provide insights into the demographic history, inbreeding, and mutation load of two 'living fossil' tree species of Dipteronia.</title>
        <authorList>
            <person name="Feng Y."/>
            <person name="Comes H.P."/>
            <person name="Chen J."/>
            <person name="Zhu S."/>
            <person name="Lu R."/>
            <person name="Zhang X."/>
            <person name="Li P."/>
            <person name="Qiu J."/>
            <person name="Olsen K.M."/>
            <person name="Qiu Y."/>
        </authorList>
    </citation>
    <scope>NUCLEOTIDE SEQUENCE</scope>
    <source>
        <strain evidence="1">KIB01</strain>
    </source>
</reference>
<accession>A0AAD9TNR8</accession>
<keyword evidence="2" id="KW-1185">Reference proteome</keyword>
<dbReference type="EMBL" id="JANJYI010000008">
    <property type="protein sequence ID" value="KAK2639472.1"/>
    <property type="molecule type" value="Genomic_DNA"/>
</dbReference>
<evidence type="ECO:0000313" key="2">
    <source>
        <dbReference type="Proteomes" id="UP001280121"/>
    </source>
</evidence>
<proteinExistence type="predicted"/>
<gene>
    <name evidence="1" type="ORF">Ddye_027267</name>
</gene>
<comment type="caution">
    <text evidence="1">The sequence shown here is derived from an EMBL/GenBank/DDBJ whole genome shotgun (WGS) entry which is preliminary data.</text>
</comment>
<dbReference type="AlphaFoldDB" id="A0AAD9TNR8"/>
<evidence type="ECO:0000313" key="1">
    <source>
        <dbReference type="EMBL" id="KAK2639472.1"/>
    </source>
</evidence>
<sequence>MMEKMWKTKGGVYVGALLMMLVTILFINANPSTATSLVPKMSSNDSASGSGCSSIHDCLIADHQSLEFLLGPEANTKPPLNLNIKAYIGGKPIVDCGSVKPYTTCLPGSQLAKIGPNCLDLYGNPSGSRDC</sequence>
<dbReference type="Proteomes" id="UP001280121">
    <property type="component" value="Unassembled WGS sequence"/>
</dbReference>
<name>A0AAD9TNR8_9ROSI</name>
<protein>
    <submittedName>
        <fullName evidence="1">Uncharacterized protein</fullName>
    </submittedName>
</protein>